<evidence type="ECO:0000256" key="8">
    <source>
        <dbReference type="HAMAP-Rule" id="MF_00265"/>
    </source>
</evidence>
<keyword evidence="4 8" id="KW-0479">Metal-binding</keyword>
<feature type="domain" description="PIN" evidence="9">
    <location>
        <begin position="4"/>
        <end position="123"/>
    </location>
</feature>
<protein>
    <recommendedName>
        <fullName evidence="8">Ribonuclease VapC</fullName>
        <shortName evidence="8">RNase VapC</shortName>
        <ecNumber evidence="8">3.1.-.-</ecNumber>
    </recommendedName>
    <alternativeName>
        <fullName evidence="8">Toxin VapC</fullName>
    </alternativeName>
</protein>
<keyword evidence="3 8" id="KW-0540">Nuclease</keyword>
<evidence type="ECO:0000256" key="7">
    <source>
        <dbReference type="ARBA" id="ARBA00038093"/>
    </source>
</evidence>
<dbReference type="KEGG" id="nkf:Nkreftii_002758"/>
<dbReference type="EC" id="3.1.-.-" evidence="8"/>
<evidence type="ECO:0000256" key="6">
    <source>
        <dbReference type="ARBA" id="ARBA00022842"/>
    </source>
</evidence>
<evidence type="ECO:0000259" key="9">
    <source>
        <dbReference type="Pfam" id="PF01850"/>
    </source>
</evidence>
<dbReference type="PANTHER" id="PTHR33653:SF1">
    <property type="entry name" value="RIBONUCLEASE VAPC2"/>
    <property type="match status" value="1"/>
</dbReference>
<comment type="similarity">
    <text evidence="7 8">Belongs to the PINc/VapC protein family.</text>
</comment>
<proteinExistence type="inferred from homology"/>
<dbReference type="HAMAP" id="MF_00265">
    <property type="entry name" value="VapC_Nob1"/>
    <property type="match status" value="1"/>
</dbReference>
<evidence type="ECO:0000256" key="2">
    <source>
        <dbReference type="ARBA" id="ARBA00022649"/>
    </source>
</evidence>
<evidence type="ECO:0000313" key="11">
    <source>
        <dbReference type="Proteomes" id="UP000593737"/>
    </source>
</evidence>
<name>A0A7S8FFB7_9BACT</name>
<dbReference type="PANTHER" id="PTHR33653">
    <property type="entry name" value="RIBONUCLEASE VAPC2"/>
    <property type="match status" value="1"/>
</dbReference>
<keyword evidence="2 8" id="KW-1277">Toxin-antitoxin system</keyword>
<comment type="function">
    <text evidence="8">Toxic component of a toxin-antitoxin (TA) system. An RNase.</text>
</comment>
<gene>
    <name evidence="8" type="primary">vapC</name>
    <name evidence="10" type="ORF">Nkreftii_002758</name>
</gene>
<keyword evidence="6 8" id="KW-0460">Magnesium</keyword>
<dbReference type="CDD" id="cd18753">
    <property type="entry name" value="PIN_VapC4-5_FitB-like"/>
    <property type="match status" value="1"/>
</dbReference>
<evidence type="ECO:0000256" key="1">
    <source>
        <dbReference type="ARBA" id="ARBA00001946"/>
    </source>
</evidence>
<evidence type="ECO:0000256" key="4">
    <source>
        <dbReference type="ARBA" id="ARBA00022723"/>
    </source>
</evidence>
<dbReference type="InterPro" id="IPR002716">
    <property type="entry name" value="PIN_dom"/>
</dbReference>
<evidence type="ECO:0000256" key="5">
    <source>
        <dbReference type="ARBA" id="ARBA00022801"/>
    </source>
</evidence>
<dbReference type="GO" id="GO:0090729">
    <property type="term" value="F:toxin activity"/>
    <property type="evidence" value="ECO:0007669"/>
    <property type="project" value="UniProtKB-KW"/>
</dbReference>
<feature type="binding site" evidence="8">
    <location>
        <position position="98"/>
    </location>
    <ligand>
        <name>Mg(2+)</name>
        <dbReference type="ChEBI" id="CHEBI:18420"/>
    </ligand>
</feature>
<dbReference type="InterPro" id="IPR029060">
    <property type="entry name" value="PIN-like_dom_sf"/>
</dbReference>
<keyword evidence="8" id="KW-0800">Toxin</keyword>
<evidence type="ECO:0000313" key="10">
    <source>
        <dbReference type="EMBL" id="QPD04984.1"/>
    </source>
</evidence>
<evidence type="ECO:0000256" key="3">
    <source>
        <dbReference type="ARBA" id="ARBA00022722"/>
    </source>
</evidence>
<dbReference type="InterPro" id="IPR050556">
    <property type="entry name" value="Type_II_TA_system_RNase"/>
</dbReference>
<dbReference type="Pfam" id="PF01850">
    <property type="entry name" value="PIN"/>
    <property type="match status" value="1"/>
</dbReference>
<dbReference type="EMBL" id="CP047423">
    <property type="protein sequence ID" value="QPD04984.1"/>
    <property type="molecule type" value="Genomic_DNA"/>
</dbReference>
<comment type="cofactor">
    <cofactor evidence="1 8">
        <name>Mg(2+)</name>
        <dbReference type="ChEBI" id="CHEBI:18420"/>
    </cofactor>
</comment>
<reference evidence="10 11" key="1">
    <citation type="journal article" date="2020" name="ISME J.">
        <title>Enrichment and physiological characterization of a novel comammox Nitrospira indicates ammonium inhibition of complete nitrification.</title>
        <authorList>
            <person name="Sakoula D."/>
            <person name="Koch H."/>
            <person name="Frank J."/>
            <person name="Jetten M.S.M."/>
            <person name="van Kessel M.A.H.J."/>
            <person name="Lucker S."/>
        </authorList>
    </citation>
    <scope>NUCLEOTIDE SEQUENCE [LARGE SCALE GENOMIC DNA]</scope>
    <source>
        <strain evidence="10">Comreactor17</strain>
    </source>
</reference>
<dbReference type="GO" id="GO:0004540">
    <property type="term" value="F:RNA nuclease activity"/>
    <property type="evidence" value="ECO:0007669"/>
    <property type="project" value="InterPro"/>
</dbReference>
<sequence>MSRVMLDTSAYSAFMRGDPTVKEMLQTVDAIYVNAVVLGELRAGFLRGRMQPKNEARLRQFLASPRVSAVTIDEETAERHAVMLNALWNAGTPIPTNDIWIAASAMQYGLVVITTDAHFLKIPQILVWHSPPSRSA</sequence>
<dbReference type="SUPFAM" id="SSF88723">
    <property type="entry name" value="PIN domain-like"/>
    <property type="match status" value="1"/>
</dbReference>
<accession>A0A7S8FFB7</accession>
<dbReference type="Gene3D" id="3.40.50.1010">
    <property type="entry name" value="5'-nuclease"/>
    <property type="match status" value="1"/>
</dbReference>
<dbReference type="GO" id="GO:0000287">
    <property type="term" value="F:magnesium ion binding"/>
    <property type="evidence" value="ECO:0007669"/>
    <property type="project" value="UniProtKB-UniRule"/>
</dbReference>
<dbReference type="InterPro" id="IPR022907">
    <property type="entry name" value="VapC_family"/>
</dbReference>
<organism evidence="10 11">
    <name type="scientific">Candidatus Nitrospira kreftii</name>
    <dbReference type="NCBI Taxonomy" id="2652173"/>
    <lineage>
        <taxon>Bacteria</taxon>
        <taxon>Pseudomonadati</taxon>
        <taxon>Nitrospirota</taxon>
        <taxon>Nitrospiria</taxon>
        <taxon>Nitrospirales</taxon>
        <taxon>Nitrospiraceae</taxon>
        <taxon>Nitrospira</taxon>
    </lineage>
</organism>
<feature type="binding site" evidence="8">
    <location>
        <position position="7"/>
    </location>
    <ligand>
        <name>Mg(2+)</name>
        <dbReference type="ChEBI" id="CHEBI:18420"/>
    </ligand>
</feature>
<dbReference type="GO" id="GO:0016787">
    <property type="term" value="F:hydrolase activity"/>
    <property type="evidence" value="ECO:0007669"/>
    <property type="project" value="UniProtKB-KW"/>
</dbReference>
<dbReference type="AlphaFoldDB" id="A0A7S8FFB7"/>
<dbReference type="Proteomes" id="UP000593737">
    <property type="component" value="Chromosome"/>
</dbReference>
<keyword evidence="5 8" id="KW-0378">Hydrolase</keyword>